<dbReference type="EMBL" id="JADGJD010000118">
    <property type="protein sequence ID" value="KAJ3054758.1"/>
    <property type="molecule type" value="Genomic_DNA"/>
</dbReference>
<evidence type="ECO:0000313" key="1">
    <source>
        <dbReference type="EMBL" id="KAJ3054758.1"/>
    </source>
</evidence>
<accession>A0AAD5X8A1</accession>
<organism evidence="1 2">
    <name type="scientific">Rhizophlyctis rosea</name>
    <dbReference type="NCBI Taxonomy" id="64517"/>
    <lineage>
        <taxon>Eukaryota</taxon>
        <taxon>Fungi</taxon>
        <taxon>Fungi incertae sedis</taxon>
        <taxon>Chytridiomycota</taxon>
        <taxon>Chytridiomycota incertae sedis</taxon>
        <taxon>Chytridiomycetes</taxon>
        <taxon>Rhizophlyctidales</taxon>
        <taxon>Rhizophlyctidaceae</taxon>
        <taxon>Rhizophlyctis</taxon>
    </lineage>
</organism>
<reference evidence="1" key="1">
    <citation type="submission" date="2020-05" db="EMBL/GenBank/DDBJ databases">
        <title>Phylogenomic resolution of chytrid fungi.</title>
        <authorList>
            <person name="Stajich J.E."/>
            <person name="Amses K."/>
            <person name="Simmons R."/>
            <person name="Seto K."/>
            <person name="Myers J."/>
            <person name="Bonds A."/>
            <person name="Quandt C.A."/>
            <person name="Barry K."/>
            <person name="Liu P."/>
            <person name="Grigoriev I."/>
            <person name="Longcore J.E."/>
            <person name="James T.Y."/>
        </authorList>
    </citation>
    <scope>NUCLEOTIDE SEQUENCE</scope>
    <source>
        <strain evidence="1">JEL0318</strain>
    </source>
</reference>
<comment type="caution">
    <text evidence="1">The sequence shown here is derived from an EMBL/GenBank/DDBJ whole genome shotgun (WGS) entry which is preliminary data.</text>
</comment>
<gene>
    <name evidence="1" type="ORF">HK097_000929</name>
</gene>
<name>A0AAD5X8A1_9FUNG</name>
<evidence type="ECO:0000313" key="2">
    <source>
        <dbReference type="Proteomes" id="UP001212841"/>
    </source>
</evidence>
<sequence>MLPRSPAVPYKASLPPEMDSLIDQTSRLALGPRRLYVDALNFHWLGNWKRCNWNYTNILSSVRTFVQSAHRTGYELKVFIDGANMTSEAIRKWQKRREREVREGKRRAPQGMSVLIGEAFQRCGVEVCYSYDADNDDTMASYAQADGADVLSQDKDFFRYRQSNFTVYEGFTYSNTHPQTLFLTPKPTPSSLHLVSKRDIINPPPETRNVDPSLHGLRTMRYIRGAPSALVRLAGNAHIAARPLRQAVYARLGLQGSVLERFPVWDEGAQQVRWDEQEVQPSTAYDRYLNNPRAAVIQIFGSHRKPDGISWYEWNNHVYAMHAVVLELCLWGGGSSRLCLMDLLGDAKRAGRAGGYLRRSPRYPRT</sequence>
<dbReference type="InterPro" id="IPR029060">
    <property type="entry name" value="PIN-like_dom_sf"/>
</dbReference>
<dbReference type="Proteomes" id="UP001212841">
    <property type="component" value="Unassembled WGS sequence"/>
</dbReference>
<protein>
    <submittedName>
        <fullName evidence="1">Uncharacterized protein</fullName>
    </submittedName>
</protein>
<dbReference type="SUPFAM" id="SSF88723">
    <property type="entry name" value="PIN domain-like"/>
    <property type="match status" value="1"/>
</dbReference>
<dbReference type="AlphaFoldDB" id="A0AAD5X8A1"/>
<proteinExistence type="predicted"/>
<keyword evidence="2" id="KW-1185">Reference proteome</keyword>